<dbReference type="GO" id="GO:0008718">
    <property type="term" value="F:D-amino-acid dehydrogenase activity"/>
    <property type="evidence" value="ECO:0007669"/>
    <property type="project" value="TreeGrafter"/>
</dbReference>
<organism evidence="4 5">
    <name type="scientific">Tritonibacter scottomollicae</name>
    <name type="common">Epibacterium scottomollicae</name>
    <dbReference type="NCBI Taxonomy" id="483013"/>
    <lineage>
        <taxon>Bacteria</taxon>
        <taxon>Pseudomonadati</taxon>
        <taxon>Pseudomonadota</taxon>
        <taxon>Alphaproteobacteria</taxon>
        <taxon>Rhodobacterales</taxon>
        <taxon>Paracoccaceae</taxon>
        <taxon>Tritonibacter</taxon>
    </lineage>
</organism>
<dbReference type="GO" id="GO:0005737">
    <property type="term" value="C:cytoplasm"/>
    <property type="evidence" value="ECO:0007669"/>
    <property type="project" value="TreeGrafter"/>
</dbReference>
<accession>A0A2T1APJ5</accession>
<protein>
    <submittedName>
        <fullName evidence="4">D-amino-acid dehydrogenase</fullName>
    </submittedName>
</protein>
<gene>
    <name evidence="4" type="ORF">CLV89_101719</name>
</gene>
<comment type="similarity">
    <text evidence="1">Belongs to the DadA oxidoreductase family.</text>
</comment>
<evidence type="ECO:0000259" key="3">
    <source>
        <dbReference type="Pfam" id="PF01266"/>
    </source>
</evidence>
<dbReference type="AlphaFoldDB" id="A0A2T1APJ5"/>
<dbReference type="InterPro" id="IPR036188">
    <property type="entry name" value="FAD/NAD-bd_sf"/>
</dbReference>
<reference evidence="4 5" key="1">
    <citation type="submission" date="2018-03" db="EMBL/GenBank/DDBJ databases">
        <title>Genomic Encyclopedia of Archaeal and Bacterial Type Strains, Phase II (KMG-II): from individual species to whole genera.</title>
        <authorList>
            <person name="Goeker M."/>
        </authorList>
    </citation>
    <scope>NUCLEOTIDE SEQUENCE [LARGE SCALE GENOMIC DNA]</scope>
    <source>
        <strain evidence="4 5">DSM 25328</strain>
    </source>
</reference>
<dbReference type="SUPFAM" id="SSF51905">
    <property type="entry name" value="FAD/NAD(P)-binding domain"/>
    <property type="match status" value="1"/>
</dbReference>
<dbReference type="EMBL" id="PVUF01000001">
    <property type="protein sequence ID" value="PRZ50494.1"/>
    <property type="molecule type" value="Genomic_DNA"/>
</dbReference>
<sequence length="426" mass="45635">MHDQQDSGQRFAVIGAGVVGLTTAYHLAMRGHQVTVIDQAEAPASGCSYANAGIIAVGHTESWAGPAAPRQMLGAVLGRAPSVKISKLLDPDLWRWGLAFLRHCTARAHATNSDAMARLSRHGRRMLQDLEQATGLDFDQDHDGAYYLYGDRAAYHARVKSLSDGDQGFVPLSASELIQRDPALRAFEGTLQGGLVSSVDSKGDCHRFTQALAQWLQQNTTVTFCYETSVTGYRRAEGRVQAVLTPSGEIACDQLVVAAGTGTPALTASLGVRPLIYPVKGYSATYTILDDSRIPQRPFVDETNLVAVTRLGDRLRVTGIAEFAGHDSSPRADRAAHLDGYVARHFTGAVDLDGARHWAGLRPSTPSGRPYIGQLRNTPNVWLNAGHGQLGWTMAAGAAQVLSDLVDGVRPAPSDVSETASWLKSA</sequence>
<evidence type="ECO:0000313" key="5">
    <source>
        <dbReference type="Proteomes" id="UP000237718"/>
    </source>
</evidence>
<feature type="domain" description="FAD dependent oxidoreductase" evidence="3">
    <location>
        <begin position="11"/>
        <end position="405"/>
    </location>
</feature>
<keyword evidence="2" id="KW-0560">Oxidoreductase</keyword>
<dbReference type="Pfam" id="PF01266">
    <property type="entry name" value="DAO"/>
    <property type="match status" value="1"/>
</dbReference>
<dbReference type="PANTHER" id="PTHR13847">
    <property type="entry name" value="SARCOSINE DEHYDROGENASE-RELATED"/>
    <property type="match status" value="1"/>
</dbReference>
<dbReference type="OrthoDB" id="9805337at2"/>
<dbReference type="SUPFAM" id="SSF54373">
    <property type="entry name" value="FAD-linked reductases, C-terminal domain"/>
    <property type="match status" value="1"/>
</dbReference>
<dbReference type="Gene3D" id="3.30.9.10">
    <property type="entry name" value="D-Amino Acid Oxidase, subunit A, domain 2"/>
    <property type="match status" value="1"/>
</dbReference>
<dbReference type="InterPro" id="IPR006076">
    <property type="entry name" value="FAD-dep_OxRdtase"/>
</dbReference>
<evidence type="ECO:0000313" key="4">
    <source>
        <dbReference type="EMBL" id="PRZ50494.1"/>
    </source>
</evidence>
<dbReference type="Gene3D" id="3.50.50.60">
    <property type="entry name" value="FAD/NAD(P)-binding domain"/>
    <property type="match status" value="2"/>
</dbReference>
<dbReference type="GO" id="GO:0055130">
    <property type="term" value="P:D-alanine catabolic process"/>
    <property type="evidence" value="ECO:0007669"/>
    <property type="project" value="TreeGrafter"/>
</dbReference>
<proteinExistence type="inferred from homology"/>
<comment type="caution">
    <text evidence="4">The sequence shown here is derived from an EMBL/GenBank/DDBJ whole genome shotgun (WGS) entry which is preliminary data.</text>
</comment>
<dbReference type="Proteomes" id="UP000237718">
    <property type="component" value="Unassembled WGS sequence"/>
</dbReference>
<dbReference type="PANTHER" id="PTHR13847:SF280">
    <property type="entry name" value="D-AMINO ACID DEHYDROGENASE"/>
    <property type="match status" value="1"/>
</dbReference>
<evidence type="ECO:0000256" key="2">
    <source>
        <dbReference type="ARBA" id="ARBA00023002"/>
    </source>
</evidence>
<name>A0A2T1APJ5_TRISK</name>
<dbReference type="GO" id="GO:0005886">
    <property type="term" value="C:plasma membrane"/>
    <property type="evidence" value="ECO:0007669"/>
    <property type="project" value="TreeGrafter"/>
</dbReference>
<dbReference type="RefSeq" id="WP_106162217.1">
    <property type="nucleotide sequence ID" value="NZ_PVUF01000001.1"/>
</dbReference>
<evidence type="ECO:0000256" key="1">
    <source>
        <dbReference type="ARBA" id="ARBA00009410"/>
    </source>
</evidence>